<dbReference type="Proteomes" id="UP000224854">
    <property type="component" value="Unassembled WGS sequence"/>
</dbReference>
<organism evidence="4 5">
    <name type="scientific">Ophiocordyceps australis</name>
    <dbReference type="NCBI Taxonomy" id="1399860"/>
    <lineage>
        <taxon>Eukaryota</taxon>
        <taxon>Fungi</taxon>
        <taxon>Dikarya</taxon>
        <taxon>Ascomycota</taxon>
        <taxon>Pezizomycotina</taxon>
        <taxon>Sordariomycetes</taxon>
        <taxon>Hypocreomycetidae</taxon>
        <taxon>Hypocreales</taxon>
        <taxon>Ophiocordycipitaceae</taxon>
        <taxon>Ophiocordyceps</taxon>
    </lineage>
</organism>
<sequence length="423" mass="43178">MAPAASSLVLALVASTRLVLGAAPPPILSSSTLNSPASSFPPPWPSPSTTDAPLSSSEDPPLPTSLPSMLPADATGTASAAFFCHLFCPWRTKTIIVTRHGHTTSVTVTATTTLTPSCSLLPSSSGLTVSLPTTSPTPISLPTASLPTLSLPDSSALPITSPTPISLPTASLPTLSLPSSALPPSAHPTLECSVDAYFIDDKKLLKVSLSTGSTTVLAADVGGSGLDIQAVGFNSLDNYLYGLQGPNIVRISADGSIQIVASLPEGAKFNMGDVDGNGTYRLSDSGSAWADFDLKPGSSTYGQALANGTADPQGLSNLGSWASTPEDPGYLYSMGVKDGVPILGRCSMSDHEWTTVYDKYVKAQVPIKLFSSLCASSDGTLCASETTLGIIVCIKLADPEDIVVVPGPRGTSSSGARCALVPA</sequence>
<keyword evidence="2" id="KW-0732">Signal</keyword>
<evidence type="ECO:0000256" key="2">
    <source>
        <dbReference type="SAM" id="SignalP"/>
    </source>
</evidence>
<dbReference type="Pfam" id="PF21959">
    <property type="entry name" value="DUF6923"/>
    <property type="match status" value="1"/>
</dbReference>
<feature type="signal peptide" evidence="2">
    <location>
        <begin position="1"/>
        <end position="21"/>
    </location>
</feature>
<dbReference type="SUPFAM" id="SSF63829">
    <property type="entry name" value="Calcium-dependent phosphotriesterase"/>
    <property type="match status" value="1"/>
</dbReference>
<feature type="domain" description="DUF6923" evidence="3">
    <location>
        <begin position="204"/>
        <end position="418"/>
    </location>
</feature>
<feature type="compositionally biased region" description="Polar residues" evidence="1">
    <location>
        <begin position="49"/>
        <end position="58"/>
    </location>
</feature>
<evidence type="ECO:0000313" key="4">
    <source>
        <dbReference type="EMBL" id="PHH70065.1"/>
    </source>
</evidence>
<keyword evidence="5" id="KW-1185">Reference proteome</keyword>
<evidence type="ECO:0000256" key="1">
    <source>
        <dbReference type="SAM" id="MobiDB-lite"/>
    </source>
</evidence>
<feature type="region of interest" description="Disordered" evidence="1">
    <location>
        <begin position="32"/>
        <end position="70"/>
    </location>
</feature>
<dbReference type="InterPro" id="IPR054215">
    <property type="entry name" value="DUF6923"/>
</dbReference>
<comment type="caution">
    <text evidence="4">The sequence shown here is derived from an EMBL/GenBank/DDBJ whole genome shotgun (WGS) entry which is preliminary data.</text>
</comment>
<gene>
    <name evidence="4" type="ORF">CDD82_7355</name>
</gene>
<evidence type="ECO:0000313" key="5">
    <source>
        <dbReference type="Proteomes" id="UP000224854"/>
    </source>
</evidence>
<evidence type="ECO:0000259" key="3">
    <source>
        <dbReference type="Pfam" id="PF21959"/>
    </source>
</evidence>
<proteinExistence type="predicted"/>
<protein>
    <recommendedName>
        <fullName evidence="3">DUF6923 domain-containing protein</fullName>
    </recommendedName>
</protein>
<accession>A0A2C5YKM6</accession>
<reference evidence="4 5" key="1">
    <citation type="submission" date="2017-06" db="EMBL/GenBank/DDBJ databases">
        <title>Ant-infecting Ophiocordyceps genomes reveal a high diversity of potential behavioral manipulation genes and a possible major role for enterotoxins.</title>
        <authorList>
            <person name="De Bekker C."/>
            <person name="Evans H.C."/>
            <person name="Brachmann A."/>
            <person name="Hughes D.P."/>
        </authorList>
    </citation>
    <scope>NUCLEOTIDE SEQUENCE [LARGE SCALE GENOMIC DNA]</scope>
    <source>
        <strain evidence="4 5">1348a</strain>
    </source>
</reference>
<dbReference type="EMBL" id="NJEU01000848">
    <property type="protein sequence ID" value="PHH70065.1"/>
    <property type="molecule type" value="Genomic_DNA"/>
</dbReference>
<name>A0A2C5YKM6_9HYPO</name>
<dbReference type="AlphaFoldDB" id="A0A2C5YKM6"/>
<dbReference type="OrthoDB" id="4405280at2759"/>
<feature type="chain" id="PRO_5012677087" description="DUF6923 domain-containing protein" evidence="2">
    <location>
        <begin position="22"/>
        <end position="423"/>
    </location>
</feature>